<evidence type="ECO:0000256" key="5">
    <source>
        <dbReference type="SAM" id="Phobius"/>
    </source>
</evidence>
<evidence type="ECO:0000256" key="2">
    <source>
        <dbReference type="ARBA" id="ARBA00022737"/>
    </source>
</evidence>
<dbReference type="PANTHER" id="PTHR10117">
    <property type="entry name" value="TRANSIENT RECEPTOR POTENTIAL CHANNEL"/>
    <property type="match status" value="1"/>
</dbReference>
<keyword evidence="2" id="KW-0677">Repeat</keyword>
<evidence type="ECO:0000256" key="3">
    <source>
        <dbReference type="ARBA" id="ARBA00023065"/>
    </source>
</evidence>
<dbReference type="GO" id="GO:0070679">
    <property type="term" value="F:inositol 1,4,5 trisphosphate binding"/>
    <property type="evidence" value="ECO:0007669"/>
    <property type="project" value="TreeGrafter"/>
</dbReference>
<feature type="transmembrane region" description="Helical" evidence="5">
    <location>
        <begin position="361"/>
        <end position="380"/>
    </location>
</feature>
<dbReference type="GO" id="GO:0015279">
    <property type="term" value="F:store-operated calcium channel activity"/>
    <property type="evidence" value="ECO:0007669"/>
    <property type="project" value="TreeGrafter"/>
</dbReference>
<organism evidence="8">
    <name type="scientific">Strongyloides stercoralis</name>
    <name type="common">Threadworm</name>
    <dbReference type="NCBI Taxonomy" id="6248"/>
    <lineage>
        <taxon>Eukaryota</taxon>
        <taxon>Metazoa</taxon>
        <taxon>Ecdysozoa</taxon>
        <taxon>Nematoda</taxon>
        <taxon>Chromadorea</taxon>
        <taxon>Rhabditida</taxon>
        <taxon>Tylenchina</taxon>
        <taxon>Panagrolaimomorpha</taxon>
        <taxon>Strongyloidoidea</taxon>
        <taxon>Strongyloididae</taxon>
        <taxon>Strongyloides</taxon>
    </lineage>
</organism>
<keyword evidence="4" id="KW-0407">Ion channel</keyword>
<dbReference type="SMART" id="SM01420">
    <property type="entry name" value="TRP_2"/>
    <property type="match status" value="1"/>
</dbReference>
<dbReference type="InterPro" id="IPR013555">
    <property type="entry name" value="TRP_dom"/>
</dbReference>
<evidence type="ECO:0000256" key="4">
    <source>
        <dbReference type="ARBA" id="ARBA00023303"/>
    </source>
</evidence>
<dbReference type="STRING" id="6248.A0A0K0E7V1"/>
<feature type="transmembrane region" description="Helical" evidence="5">
    <location>
        <begin position="433"/>
        <end position="453"/>
    </location>
</feature>
<dbReference type="PANTHER" id="PTHR10117:SF50">
    <property type="entry name" value="ANK_REP_REGION DOMAIN-CONTAINING PROTEIN"/>
    <property type="match status" value="1"/>
</dbReference>
<evidence type="ECO:0000256" key="1">
    <source>
        <dbReference type="ARBA" id="ARBA00022448"/>
    </source>
</evidence>
<dbReference type="WBParaSite" id="TCONS_00004813.p1">
    <property type="protein sequence ID" value="TCONS_00004813.p1"/>
    <property type="gene ID" value="XLOC_002867"/>
</dbReference>
<dbReference type="GO" id="GO:0034703">
    <property type="term" value="C:cation channel complex"/>
    <property type="evidence" value="ECO:0007669"/>
    <property type="project" value="TreeGrafter"/>
</dbReference>
<protein>
    <submittedName>
        <fullName evidence="8 9">TRP_2 domain-containing protein</fullName>
    </submittedName>
</protein>
<proteinExistence type="predicted"/>
<dbReference type="Proteomes" id="UP000035681">
    <property type="component" value="Unplaced"/>
</dbReference>
<dbReference type="GO" id="GO:0051480">
    <property type="term" value="P:regulation of cytosolic calcium ion concentration"/>
    <property type="evidence" value="ECO:0007669"/>
    <property type="project" value="TreeGrafter"/>
</dbReference>
<feature type="transmembrane region" description="Helical" evidence="5">
    <location>
        <begin position="321"/>
        <end position="341"/>
    </location>
</feature>
<keyword evidence="5" id="KW-0812">Transmembrane</keyword>
<evidence type="ECO:0000313" key="9">
    <source>
        <dbReference type="WBParaSite" id="TCONS_00004813.p1"/>
    </source>
</evidence>
<evidence type="ECO:0000313" key="7">
    <source>
        <dbReference type="Proteomes" id="UP000035681"/>
    </source>
</evidence>
<feature type="transmembrane region" description="Helical" evidence="5">
    <location>
        <begin position="481"/>
        <end position="503"/>
    </location>
</feature>
<dbReference type="AlphaFoldDB" id="A0A0K0E7V1"/>
<dbReference type="WBParaSite" id="SSTP_0000557900.1">
    <property type="protein sequence ID" value="SSTP_0000557900.1"/>
    <property type="gene ID" value="SSTP_0000557900"/>
</dbReference>
<dbReference type="InterPro" id="IPR002153">
    <property type="entry name" value="TRPC_channel"/>
</dbReference>
<feature type="transmembrane region" description="Helical" evidence="5">
    <location>
        <begin position="579"/>
        <end position="601"/>
    </location>
</feature>
<keyword evidence="7" id="KW-1185">Reference proteome</keyword>
<keyword evidence="1" id="KW-0813">Transport</keyword>
<evidence type="ECO:0000259" key="6">
    <source>
        <dbReference type="SMART" id="SM01420"/>
    </source>
</evidence>
<evidence type="ECO:0000313" key="8">
    <source>
        <dbReference type="WBParaSite" id="SSTP_0000557900.1"/>
    </source>
</evidence>
<name>A0A0K0E7V1_STRER</name>
<keyword evidence="5" id="KW-1133">Transmembrane helix</keyword>
<accession>A0A0K0E7V1</accession>
<feature type="transmembrane region" description="Helical" evidence="5">
    <location>
        <begin position="637"/>
        <end position="654"/>
    </location>
</feature>
<feature type="transmembrane region" description="Helical" evidence="5">
    <location>
        <begin position="392"/>
        <end position="413"/>
    </location>
</feature>
<dbReference type="GO" id="GO:0005886">
    <property type="term" value="C:plasma membrane"/>
    <property type="evidence" value="ECO:0007669"/>
    <property type="project" value="TreeGrafter"/>
</dbReference>
<dbReference type="Pfam" id="PF08344">
    <property type="entry name" value="TRP_2"/>
    <property type="match status" value="1"/>
</dbReference>
<sequence>MLRGQVGARLTTFPTGKKITQFKEEGGKKIAQSGDYYRNDYIQECNSYYISPFASEFYKSLKALCPDSEEFVDKCTAVFFHGSGSNRDVKEGIKECILLGISYNQISVVKCLLTILNAHYPNTDLNFTVKNSQFFPSYITPLFQACLVNNYKLVELFIKLNHSLPKIHRLDCGCSDCTYEIYPALVNVLRLDIYKAISSDAFLWYGTNDPLLSALKLLKELDKTSSLDSANEVTYQNLASNVRKFIKKIFTATKTPEEAEHLLASVNGCELAYVKSTFPILGKYFEANVKDIFSDPNVVNVMQKKFIDSKTLITRLANPRVYIIIDNFIYILMLILFEVNFRGTAFNNEKFSRFPSGRFDIGIPFLFYLYALGLFTRISYKCWRLGFKVAMLKWWTWFDVAISQFYIISAYHYCAAVGESTNDGIYEINRRHWDSYGVSVLCELTFAIGSIILIWRAFYILMKFRCIGLIVISVAKCAKVIIQYSFIAAIIIISFNAGIQLIFRPYSYNKSFKNGNIDEGEVSQMSYYEDVWSTQKMLYWSIYGYLAPWEMTIIVGEAGPSTIDPPTVYHKLTQNVGECVIAIFYGILILSLLNLIVSMLVRTAEQAINEAADEFKYEDSIIKFDAFYLGTAVPPPYNIIYFVISFSSWAILSFKSRGNSNIFDGIYDPEVYKFREEIAKQKYVKIESSLSDEENEIVEKDNSDLSVNEKSHIEIRSEFTSKIYNIFINLKKIYLNCRLEDKPYINIPLDNDSPDKEIEEYLGRHLLYVFTLKALYQRIIFSSGDIKFSSFVYRNKPIYRMFEKIRNINNHLKFI</sequence>
<reference evidence="8" key="1">
    <citation type="submission" date="2015-08" db="UniProtKB">
        <authorList>
            <consortium name="WormBaseParasite"/>
        </authorList>
    </citation>
    <scope>IDENTIFICATION</scope>
</reference>
<keyword evidence="5" id="KW-0472">Membrane</keyword>
<feature type="domain" description="Transient receptor ion channel" evidence="6">
    <location>
        <begin position="172"/>
        <end position="232"/>
    </location>
</feature>
<keyword evidence="3" id="KW-0406">Ion transport</keyword>